<dbReference type="InterPro" id="IPR013783">
    <property type="entry name" value="Ig-like_fold"/>
</dbReference>
<dbReference type="EMBL" id="CP030850">
    <property type="protein sequence ID" value="AXE21597.1"/>
    <property type="molecule type" value="Genomic_DNA"/>
</dbReference>
<keyword evidence="3" id="KW-1185">Reference proteome</keyword>
<protein>
    <submittedName>
        <fullName evidence="2">Glycoside hydrolase</fullName>
    </submittedName>
</protein>
<dbReference type="OrthoDB" id="5451596at2"/>
<dbReference type="Pfam" id="PF16561">
    <property type="entry name" value="AMPK1_CBM"/>
    <property type="match status" value="1"/>
</dbReference>
<organism evidence="2 3">
    <name type="scientific">Runella rosea</name>
    <dbReference type="NCBI Taxonomy" id="2259595"/>
    <lineage>
        <taxon>Bacteria</taxon>
        <taxon>Pseudomonadati</taxon>
        <taxon>Bacteroidota</taxon>
        <taxon>Cytophagia</taxon>
        <taxon>Cytophagales</taxon>
        <taxon>Spirosomataceae</taxon>
        <taxon>Runella</taxon>
    </lineage>
</organism>
<dbReference type="Gene3D" id="2.60.40.10">
    <property type="entry name" value="Immunoglobulins"/>
    <property type="match status" value="1"/>
</dbReference>
<dbReference type="SUPFAM" id="SSF81296">
    <property type="entry name" value="E set domains"/>
    <property type="match status" value="1"/>
</dbReference>
<dbReference type="RefSeq" id="WP_114070338.1">
    <property type="nucleotide sequence ID" value="NZ_CP030850.1"/>
</dbReference>
<sequence>MAIAKQFLKSKPVCKVTFSLSADVVADAKDVAVVGEFNDWAAEAATKLKKQKDGSYKATLELEAGKEYAFRYLIDGATWTNDEAADKYIPSGVSYEENSVIVL</sequence>
<accession>A0A344TSH6</accession>
<keyword evidence="2" id="KW-0378">Hydrolase</keyword>
<proteinExistence type="predicted"/>
<name>A0A344TSH6_9BACT</name>
<evidence type="ECO:0000259" key="1">
    <source>
        <dbReference type="Pfam" id="PF16561"/>
    </source>
</evidence>
<reference evidence="2 3" key="1">
    <citation type="submission" date="2018-07" db="EMBL/GenBank/DDBJ databases">
        <title>Genome sequencing of Runella.</title>
        <authorList>
            <person name="Baek M.-G."/>
            <person name="Yi H."/>
        </authorList>
    </citation>
    <scope>NUCLEOTIDE SEQUENCE [LARGE SCALE GENOMIC DNA]</scope>
    <source>
        <strain evidence="2 3">HYN0085</strain>
    </source>
</reference>
<dbReference type="GO" id="GO:0016787">
    <property type="term" value="F:hydrolase activity"/>
    <property type="evidence" value="ECO:0007669"/>
    <property type="project" value="UniProtKB-KW"/>
</dbReference>
<dbReference type="InterPro" id="IPR014756">
    <property type="entry name" value="Ig_E-set"/>
</dbReference>
<feature type="domain" description="AMP-activated protein kinase glycogen-binding" evidence="1">
    <location>
        <begin position="27"/>
        <end position="83"/>
    </location>
</feature>
<dbReference type="InterPro" id="IPR032640">
    <property type="entry name" value="AMPK1_CBM"/>
</dbReference>
<gene>
    <name evidence="2" type="ORF">DR864_17115</name>
</gene>
<dbReference type="AlphaFoldDB" id="A0A344TSH6"/>
<dbReference type="CDD" id="cd07184">
    <property type="entry name" value="E_set_Isoamylase_like_N"/>
    <property type="match status" value="1"/>
</dbReference>
<evidence type="ECO:0000313" key="3">
    <source>
        <dbReference type="Proteomes" id="UP000251993"/>
    </source>
</evidence>
<dbReference type="KEGG" id="run:DR864_17115"/>
<evidence type="ECO:0000313" key="2">
    <source>
        <dbReference type="EMBL" id="AXE21597.1"/>
    </source>
</evidence>
<dbReference type="Proteomes" id="UP000251993">
    <property type="component" value="Chromosome"/>
</dbReference>